<dbReference type="InterPro" id="IPR022764">
    <property type="entry name" value="Peptidase_S54_rhomboid_dom"/>
</dbReference>
<dbReference type="GO" id="GO:0006508">
    <property type="term" value="P:proteolysis"/>
    <property type="evidence" value="ECO:0007669"/>
    <property type="project" value="UniProtKB-KW"/>
</dbReference>
<evidence type="ECO:0000256" key="2">
    <source>
        <dbReference type="ARBA" id="ARBA00009045"/>
    </source>
</evidence>
<dbReference type="OrthoDB" id="9807874at2"/>
<accession>A0A1G6PGF4</accession>
<organism evidence="9 10">
    <name type="scientific">Actinokineospora iranica</name>
    <dbReference type="NCBI Taxonomy" id="1271860"/>
    <lineage>
        <taxon>Bacteria</taxon>
        <taxon>Bacillati</taxon>
        <taxon>Actinomycetota</taxon>
        <taxon>Actinomycetes</taxon>
        <taxon>Pseudonocardiales</taxon>
        <taxon>Pseudonocardiaceae</taxon>
        <taxon>Actinokineospora</taxon>
    </lineage>
</organism>
<sequence length="311" mass="32854">MSTPPNQPDPYGTQAGLPACVRHAGRPTGLSCTRCGRPACPECLVEAAVGFQCVDCVTEGSRTVRRPTTAAGAELASKPVLVPVLIAVNVAIFVLTVALAGDPVHNERSAFFHALTAYAPSIADGQLWRVLTSGFLHFGMIHILVNMVALWFLRDIELLLGKVRFGLLYVLSLLGGSAAAYAFGDLGAEGAGASGAIYGLLGGLVVAVIRLKSDRHVLMTVIGVLALNLAISVKIPEISLLAHLGGLFVGAAVTFGMVYAPPERRRRWQVGTVVLVTVAIIGLFVVRTPQVAEVTFCVDPTTPECYRIISR</sequence>
<evidence type="ECO:0000256" key="7">
    <source>
        <dbReference type="SAM" id="Phobius"/>
    </source>
</evidence>
<dbReference type="PANTHER" id="PTHR43731">
    <property type="entry name" value="RHOMBOID PROTEASE"/>
    <property type="match status" value="1"/>
</dbReference>
<dbReference type="RefSeq" id="WP_091449933.1">
    <property type="nucleotide sequence ID" value="NZ_FMZZ01000004.1"/>
</dbReference>
<gene>
    <name evidence="9" type="ORF">SAMN05216174_104284</name>
</gene>
<dbReference type="GO" id="GO:0004252">
    <property type="term" value="F:serine-type endopeptidase activity"/>
    <property type="evidence" value="ECO:0007669"/>
    <property type="project" value="InterPro"/>
</dbReference>
<reference evidence="10" key="1">
    <citation type="submission" date="2016-10" db="EMBL/GenBank/DDBJ databases">
        <authorList>
            <person name="Varghese N."/>
            <person name="Submissions S."/>
        </authorList>
    </citation>
    <scope>NUCLEOTIDE SEQUENCE [LARGE SCALE GENOMIC DNA]</scope>
    <source>
        <strain evidence="10">IBRC-M 10403</strain>
    </source>
</reference>
<dbReference type="SUPFAM" id="SSF144091">
    <property type="entry name" value="Rhomboid-like"/>
    <property type="match status" value="1"/>
</dbReference>
<name>A0A1G6PGF4_9PSEU</name>
<evidence type="ECO:0000256" key="5">
    <source>
        <dbReference type="ARBA" id="ARBA00022989"/>
    </source>
</evidence>
<dbReference type="Pfam" id="PF01694">
    <property type="entry name" value="Rhomboid"/>
    <property type="match status" value="1"/>
</dbReference>
<evidence type="ECO:0000256" key="3">
    <source>
        <dbReference type="ARBA" id="ARBA00022692"/>
    </source>
</evidence>
<dbReference type="GO" id="GO:0016020">
    <property type="term" value="C:membrane"/>
    <property type="evidence" value="ECO:0007669"/>
    <property type="project" value="UniProtKB-SubCell"/>
</dbReference>
<dbReference type="EMBL" id="FMZZ01000004">
    <property type="protein sequence ID" value="SDC79081.1"/>
    <property type="molecule type" value="Genomic_DNA"/>
</dbReference>
<keyword evidence="5 7" id="KW-1133">Transmembrane helix</keyword>
<evidence type="ECO:0000256" key="4">
    <source>
        <dbReference type="ARBA" id="ARBA00022801"/>
    </source>
</evidence>
<evidence type="ECO:0000259" key="8">
    <source>
        <dbReference type="Pfam" id="PF01694"/>
    </source>
</evidence>
<protein>
    <submittedName>
        <fullName evidence="9">Membrane associated serine protease, rhomboid family</fullName>
    </submittedName>
</protein>
<dbReference type="Gene3D" id="1.20.1540.10">
    <property type="entry name" value="Rhomboid-like"/>
    <property type="match status" value="1"/>
</dbReference>
<dbReference type="PANTHER" id="PTHR43731:SF14">
    <property type="entry name" value="PRESENILIN-ASSOCIATED RHOMBOID-LIKE PROTEIN, MITOCHONDRIAL"/>
    <property type="match status" value="1"/>
</dbReference>
<keyword evidence="4" id="KW-0378">Hydrolase</keyword>
<evidence type="ECO:0000313" key="9">
    <source>
        <dbReference type="EMBL" id="SDC79081.1"/>
    </source>
</evidence>
<dbReference type="AlphaFoldDB" id="A0A1G6PGF4"/>
<feature type="transmembrane region" description="Helical" evidence="7">
    <location>
        <begin position="241"/>
        <end position="261"/>
    </location>
</feature>
<comment type="similarity">
    <text evidence="2">Belongs to the peptidase S54 family.</text>
</comment>
<keyword evidence="3 7" id="KW-0812">Transmembrane</keyword>
<feature type="transmembrane region" description="Helical" evidence="7">
    <location>
        <begin position="165"/>
        <end position="184"/>
    </location>
</feature>
<feature type="transmembrane region" description="Helical" evidence="7">
    <location>
        <begin position="80"/>
        <end position="101"/>
    </location>
</feature>
<feature type="transmembrane region" description="Helical" evidence="7">
    <location>
        <begin position="190"/>
        <end position="209"/>
    </location>
</feature>
<keyword evidence="6 7" id="KW-0472">Membrane</keyword>
<evidence type="ECO:0000256" key="6">
    <source>
        <dbReference type="ARBA" id="ARBA00023136"/>
    </source>
</evidence>
<keyword evidence="9" id="KW-0645">Protease</keyword>
<dbReference type="Proteomes" id="UP000199501">
    <property type="component" value="Unassembled WGS sequence"/>
</dbReference>
<proteinExistence type="inferred from homology"/>
<feature type="transmembrane region" description="Helical" evidence="7">
    <location>
        <begin position="268"/>
        <end position="286"/>
    </location>
</feature>
<dbReference type="InterPro" id="IPR050925">
    <property type="entry name" value="Rhomboid_protease_S54"/>
</dbReference>
<dbReference type="InterPro" id="IPR035952">
    <property type="entry name" value="Rhomboid-like_sf"/>
</dbReference>
<keyword evidence="10" id="KW-1185">Reference proteome</keyword>
<dbReference type="STRING" id="1271860.SAMN05216174_104284"/>
<feature type="domain" description="Peptidase S54 rhomboid" evidence="8">
    <location>
        <begin position="125"/>
        <end position="258"/>
    </location>
</feature>
<evidence type="ECO:0000313" key="10">
    <source>
        <dbReference type="Proteomes" id="UP000199501"/>
    </source>
</evidence>
<comment type="subcellular location">
    <subcellularLocation>
        <location evidence="1">Membrane</location>
        <topology evidence="1">Multi-pass membrane protein</topology>
    </subcellularLocation>
</comment>
<feature type="transmembrane region" description="Helical" evidence="7">
    <location>
        <begin position="216"/>
        <end position="235"/>
    </location>
</feature>
<feature type="transmembrane region" description="Helical" evidence="7">
    <location>
        <begin position="135"/>
        <end position="153"/>
    </location>
</feature>
<evidence type="ECO:0000256" key="1">
    <source>
        <dbReference type="ARBA" id="ARBA00004141"/>
    </source>
</evidence>